<feature type="domain" description="AAA+ ATPase" evidence="5">
    <location>
        <begin position="62"/>
        <end position="201"/>
    </location>
</feature>
<gene>
    <name evidence="6" type="ORF">AURANDRAFT_12251</name>
</gene>
<dbReference type="FunFam" id="1.10.8.60:FF:000022">
    <property type="entry name" value="Fidgetin like 1"/>
    <property type="match status" value="1"/>
</dbReference>
<dbReference type="SUPFAM" id="SSF52540">
    <property type="entry name" value="P-loop containing nucleoside triphosphate hydrolases"/>
    <property type="match status" value="1"/>
</dbReference>
<accession>F0YCN4</accession>
<evidence type="ECO:0000256" key="3">
    <source>
        <dbReference type="ARBA" id="ARBA00022840"/>
    </source>
</evidence>
<dbReference type="GO" id="GO:0005524">
    <property type="term" value="F:ATP binding"/>
    <property type="evidence" value="ECO:0007669"/>
    <property type="project" value="UniProtKB-KW"/>
</dbReference>
<proteinExistence type="inferred from homology"/>
<dbReference type="Proteomes" id="UP000002729">
    <property type="component" value="Unassembled WGS sequence"/>
</dbReference>
<name>F0YCN4_AURAN</name>
<dbReference type="AlphaFoldDB" id="F0YCN4"/>
<dbReference type="PROSITE" id="PS00674">
    <property type="entry name" value="AAA"/>
    <property type="match status" value="1"/>
</dbReference>
<dbReference type="InterPro" id="IPR003959">
    <property type="entry name" value="ATPase_AAA_core"/>
</dbReference>
<evidence type="ECO:0000256" key="4">
    <source>
        <dbReference type="RuleBase" id="RU003651"/>
    </source>
</evidence>
<dbReference type="RefSeq" id="XP_009038372.1">
    <property type="nucleotide sequence ID" value="XM_009040124.1"/>
</dbReference>
<organism evidence="7">
    <name type="scientific">Aureococcus anophagefferens</name>
    <name type="common">Harmful bloom alga</name>
    <dbReference type="NCBI Taxonomy" id="44056"/>
    <lineage>
        <taxon>Eukaryota</taxon>
        <taxon>Sar</taxon>
        <taxon>Stramenopiles</taxon>
        <taxon>Ochrophyta</taxon>
        <taxon>Pelagophyceae</taxon>
        <taxon>Pelagomonadales</taxon>
        <taxon>Pelagomonadaceae</taxon>
        <taxon>Aureococcus</taxon>
    </lineage>
</organism>
<evidence type="ECO:0000313" key="7">
    <source>
        <dbReference type="Proteomes" id="UP000002729"/>
    </source>
</evidence>
<dbReference type="InterPro" id="IPR041569">
    <property type="entry name" value="AAA_lid_3"/>
</dbReference>
<dbReference type="OrthoDB" id="29072at2759"/>
<dbReference type="eggNOG" id="KOG0740">
    <property type="taxonomic scope" value="Eukaryota"/>
</dbReference>
<dbReference type="EMBL" id="GL833132">
    <property type="protein sequence ID" value="EGB07147.1"/>
    <property type="molecule type" value="Genomic_DNA"/>
</dbReference>
<feature type="non-terminal residue" evidence="6">
    <location>
        <position position="313"/>
    </location>
</feature>
<dbReference type="PANTHER" id="PTHR23074:SF17">
    <property type="entry name" value="FIDGETIN-LIKE PROTEIN 1"/>
    <property type="match status" value="1"/>
</dbReference>
<dbReference type="InParanoid" id="F0YCN4"/>
<evidence type="ECO:0000259" key="5">
    <source>
        <dbReference type="SMART" id="SM00382"/>
    </source>
</evidence>
<dbReference type="Pfam" id="PF00004">
    <property type="entry name" value="AAA"/>
    <property type="match status" value="1"/>
</dbReference>
<dbReference type="InterPro" id="IPR027417">
    <property type="entry name" value="P-loop_NTPase"/>
</dbReference>
<evidence type="ECO:0000256" key="1">
    <source>
        <dbReference type="ARBA" id="ARBA00006914"/>
    </source>
</evidence>
<dbReference type="Pfam" id="PF09336">
    <property type="entry name" value="Vps4_C"/>
    <property type="match status" value="1"/>
</dbReference>
<comment type="similarity">
    <text evidence="1 4">Belongs to the AAA ATPase family.</text>
</comment>
<dbReference type="SMART" id="SM00382">
    <property type="entry name" value="AAA"/>
    <property type="match status" value="1"/>
</dbReference>
<protein>
    <recommendedName>
        <fullName evidence="5">AAA+ ATPase domain-containing protein</fullName>
    </recommendedName>
</protein>
<keyword evidence="7" id="KW-1185">Reference proteome</keyword>
<dbReference type="InterPro" id="IPR003960">
    <property type="entry name" value="ATPase_AAA_CS"/>
</dbReference>
<dbReference type="KEGG" id="aaf:AURANDRAFT_12251"/>
<dbReference type="PANTHER" id="PTHR23074">
    <property type="entry name" value="AAA DOMAIN-CONTAINING"/>
    <property type="match status" value="1"/>
</dbReference>
<dbReference type="InterPro" id="IPR050304">
    <property type="entry name" value="MT-severing_AAA_ATPase"/>
</dbReference>
<dbReference type="GeneID" id="20218152"/>
<keyword evidence="2 4" id="KW-0547">Nucleotide-binding</keyword>
<dbReference type="InterPro" id="IPR015415">
    <property type="entry name" value="Spast_Vps4_C"/>
</dbReference>
<dbReference type="Gene3D" id="1.10.8.60">
    <property type="match status" value="1"/>
</dbReference>
<dbReference type="InterPro" id="IPR003593">
    <property type="entry name" value="AAA+_ATPase"/>
</dbReference>
<sequence>LPERLKGCDPELVKRIEREIMHSGAMTTFDDVAGLQDAKRSIMEMVIWPMQRPELFTGLRAVPKGMLLFGPPGTGKTLIGRAIASSSGATFFSISASSLMSKWIGESEKLVRTMFAVAGHKEPSVVFIDEVDSLLSQRSSDENEASRRLKTEFLVQLEGVGSGDASNRERVLVVGATNRPQELDEAARRRFVKRFYVPLPDDVARRSLLGTLLKHNRHSLSPAELDGDVVDRTRGFSGADIRNLCQEAAMGPMRDVGSSLFAGGGAPGVLSEDQIPPISFAHFDNALKITRATVAPEDLVGYEAWDAQFGSAR</sequence>
<reference evidence="6 7" key="1">
    <citation type="journal article" date="2011" name="Proc. Natl. Acad. Sci. U.S.A.">
        <title>Niche of harmful alga Aureococcus anophagefferens revealed through ecogenomics.</title>
        <authorList>
            <person name="Gobler C.J."/>
            <person name="Berry D.L."/>
            <person name="Dyhrman S.T."/>
            <person name="Wilhelm S.W."/>
            <person name="Salamov A."/>
            <person name="Lobanov A.V."/>
            <person name="Zhang Y."/>
            <person name="Collier J.L."/>
            <person name="Wurch L.L."/>
            <person name="Kustka A.B."/>
            <person name="Dill B.D."/>
            <person name="Shah M."/>
            <person name="VerBerkmoes N.C."/>
            <person name="Kuo A."/>
            <person name="Terry A."/>
            <person name="Pangilinan J."/>
            <person name="Lindquist E.A."/>
            <person name="Lucas S."/>
            <person name="Paulsen I.T."/>
            <person name="Hattenrath-Lehmann T.K."/>
            <person name="Talmage S.C."/>
            <person name="Walker E.A."/>
            <person name="Koch F."/>
            <person name="Burson A.M."/>
            <person name="Marcoval M.A."/>
            <person name="Tang Y.Z."/>
            <person name="Lecleir G.R."/>
            <person name="Coyne K.J."/>
            <person name="Berg G.M."/>
            <person name="Bertrand E.M."/>
            <person name="Saito M.A."/>
            <person name="Gladyshev V.N."/>
            <person name="Grigoriev I.V."/>
        </authorList>
    </citation>
    <scope>NUCLEOTIDE SEQUENCE [LARGE SCALE GENOMIC DNA]</scope>
    <source>
        <strain evidence="7">CCMP 1984</strain>
    </source>
</reference>
<dbReference type="OMA" id="LCQEAIW"/>
<keyword evidence="3 4" id="KW-0067">ATP-binding</keyword>
<dbReference type="Pfam" id="PF17862">
    <property type="entry name" value="AAA_lid_3"/>
    <property type="match status" value="1"/>
</dbReference>
<evidence type="ECO:0000256" key="2">
    <source>
        <dbReference type="ARBA" id="ARBA00022741"/>
    </source>
</evidence>
<feature type="non-terminal residue" evidence="6">
    <location>
        <position position="1"/>
    </location>
</feature>
<dbReference type="FunFam" id="3.40.50.300:FF:000093">
    <property type="entry name" value="Fidgetin-like 1"/>
    <property type="match status" value="1"/>
</dbReference>
<dbReference type="GO" id="GO:0016887">
    <property type="term" value="F:ATP hydrolysis activity"/>
    <property type="evidence" value="ECO:0007669"/>
    <property type="project" value="InterPro"/>
</dbReference>
<dbReference type="Gene3D" id="3.40.50.300">
    <property type="entry name" value="P-loop containing nucleotide triphosphate hydrolases"/>
    <property type="match status" value="1"/>
</dbReference>
<evidence type="ECO:0000313" key="6">
    <source>
        <dbReference type="EMBL" id="EGB07147.1"/>
    </source>
</evidence>